<dbReference type="Pfam" id="PF13814">
    <property type="entry name" value="Replic_Relax"/>
    <property type="match status" value="1"/>
</dbReference>
<protein>
    <submittedName>
        <fullName evidence="1">Phage protein</fullName>
    </submittedName>
</protein>
<dbReference type="Proteomes" id="UP000199087">
    <property type="component" value="Unassembled WGS sequence"/>
</dbReference>
<gene>
    <name evidence="1" type="ORF">BN000_00164</name>
</gene>
<sequence length="209" mass="24498">MNLERTEQILQVIDQLGVVSVKQLHEILRIGTYRHTCRVVGQLEPYLNVSRSQQKIVYLNKEGRQLIGSEKEVKKSILFDHMLLTNQAYIYYNCPADWKREYAIETSQEPGYGFAIQVKGLIVATKKKIIPDALFTRDGYVYLIEIDNTRAMQDNRKKVNKYKELWPEIKKQFGVQPKLCVFTMGDKRKKEFAHMCEKLPCEVKMFSEI</sequence>
<evidence type="ECO:0000313" key="2">
    <source>
        <dbReference type="Proteomes" id="UP000199087"/>
    </source>
</evidence>
<evidence type="ECO:0000313" key="1">
    <source>
        <dbReference type="EMBL" id="CRK80283.1"/>
    </source>
</evidence>
<dbReference type="STRING" id="1499688.BN000_00164"/>
<keyword evidence="2" id="KW-1185">Reference proteome</keyword>
<accession>A0A0U1NQF7</accession>
<dbReference type="AlphaFoldDB" id="A0A0U1NQF7"/>
<organism evidence="1 2">
    <name type="scientific">Neobacillus massiliamazoniensis</name>
    <dbReference type="NCBI Taxonomy" id="1499688"/>
    <lineage>
        <taxon>Bacteria</taxon>
        <taxon>Bacillati</taxon>
        <taxon>Bacillota</taxon>
        <taxon>Bacilli</taxon>
        <taxon>Bacillales</taxon>
        <taxon>Bacillaceae</taxon>
        <taxon>Neobacillus</taxon>
    </lineage>
</organism>
<proteinExistence type="predicted"/>
<dbReference type="EMBL" id="CVRB01000001">
    <property type="protein sequence ID" value="CRK80283.1"/>
    <property type="molecule type" value="Genomic_DNA"/>
</dbReference>
<name>A0A0U1NQF7_9BACI</name>
<dbReference type="InterPro" id="IPR025855">
    <property type="entry name" value="Replic_Relax"/>
</dbReference>
<dbReference type="OrthoDB" id="2601083at2"/>
<dbReference type="RefSeq" id="WP_090629578.1">
    <property type="nucleotide sequence ID" value="NZ_CVRB01000001.1"/>
</dbReference>
<reference evidence="2" key="1">
    <citation type="submission" date="2015-05" db="EMBL/GenBank/DDBJ databases">
        <authorList>
            <person name="Urmite Genomes"/>
        </authorList>
    </citation>
    <scope>NUCLEOTIDE SEQUENCE [LARGE SCALE GENOMIC DNA]</scope>
    <source>
        <strain evidence="2">LF1</strain>
    </source>
</reference>